<dbReference type="NCBIfam" id="TIGR01451">
    <property type="entry name" value="B_ant_repeat"/>
    <property type="match status" value="1"/>
</dbReference>
<reference evidence="4" key="1">
    <citation type="submission" date="2011-02" db="EMBL/GenBank/DDBJ databases">
        <title>The complete genome of Planctomyces brasiliensis DSM 5305.</title>
        <authorList>
            <person name="Lucas S."/>
            <person name="Copeland A."/>
            <person name="Lapidus A."/>
            <person name="Bruce D."/>
            <person name="Goodwin L."/>
            <person name="Pitluck S."/>
            <person name="Kyrpides N."/>
            <person name="Mavromatis K."/>
            <person name="Pagani I."/>
            <person name="Ivanova N."/>
            <person name="Ovchinnikova G."/>
            <person name="Lu M."/>
            <person name="Detter J.C."/>
            <person name="Han C."/>
            <person name="Land M."/>
            <person name="Hauser L."/>
            <person name="Markowitz V."/>
            <person name="Cheng J.-F."/>
            <person name="Hugenholtz P."/>
            <person name="Woyke T."/>
            <person name="Wu D."/>
            <person name="Tindall B."/>
            <person name="Pomrenke H.G."/>
            <person name="Brambilla E."/>
            <person name="Klenk H.-P."/>
            <person name="Eisen J.A."/>
        </authorList>
    </citation>
    <scope>NUCLEOTIDE SEQUENCE [LARGE SCALE GENOMIC DNA]</scope>
    <source>
        <strain evidence="4">ATCC 49424 / DSM 5305 / JCM 21570 / IAM 15109 / NBRC 103401 / IFAM 1448</strain>
    </source>
</reference>
<name>F0SNE6_RUBBR</name>
<evidence type="ECO:0000259" key="2">
    <source>
        <dbReference type="Pfam" id="PF01345"/>
    </source>
</evidence>
<dbReference type="Proteomes" id="UP000006860">
    <property type="component" value="Chromosome"/>
</dbReference>
<dbReference type="HOGENOM" id="CLU_442712_0_0_0"/>
<dbReference type="STRING" id="756272.Plabr_4618"/>
<proteinExistence type="predicted"/>
<evidence type="ECO:0000313" key="4">
    <source>
        <dbReference type="Proteomes" id="UP000006860"/>
    </source>
</evidence>
<gene>
    <name evidence="3" type="ordered locus">Plabr_4618</name>
</gene>
<feature type="region of interest" description="Disordered" evidence="1">
    <location>
        <begin position="211"/>
        <end position="290"/>
    </location>
</feature>
<dbReference type="eggNOG" id="COG3170">
    <property type="taxonomic scope" value="Bacteria"/>
</dbReference>
<dbReference type="KEGG" id="pbs:Plabr_4618"/>
<organism evidence="3 4">
    <name type="scientific">Rubinisphaera brasiliensis (strain ATCC 49424 / DSM 5305 / JCM 21570 / IAM 15109 / NBRC 103401 / IFAM 1448)</name>
    <name type="common">Planctomyces brasiliensis</name>
    <dbReference type="NCBI Taxonomy" id="756272"/>
    <lineage>
        <taxon>Bacteria</taxon>
        <taxon>Pseudomonadati</taxon>
        <taxon>Planctomycetota</taxon>
        <taxon>Planctomycetia</taxon>
        <taxon>Planctomycetales</taxon>
        <taxon>Planctomycetaceae</taxon>
        <taxon>Rubinisphaera</taxon>
    </lineage>
</organism>
<keyword evidence="4" id="KW-1185">Reference proteome</keyword>
<protein>
    <submittedName>
        <fullName evidence="3">Conserved repeat domain protein</fullName>
    </submittedName>
</protein>
<dbReference type="AlphaFoldDB" id="F0SNE6"/>
<feature type="compositionally biased region" description="Polar residues" evidence="1">
    <location>
        <begin position="237"/>
        <end position="266"/>
    </location>
</feature>
<feature type="domain" description="DUF11" evidence="2">
    <location>
        <begin position="523"/>
        <end position="616"/>
    </location>
</feature>
<dbReference type="EMBL" id="CP002546">
    <property type="protein sequence ID" value="ADY62189.1"/>
    <property type="molecule type" value="Genomic_DNA"/>
</dbReference>
<feature type="compositionally biased region" description="Low complexity" evidence="1">
    <location>
        <begin position="67"/>
        <end position="81"/>
    </location>
</feature>
<feature type="region of interest" description="Disordered" evidence="1">
    <location>
        <begin position="156"/>
        <end position="197"/>
    </location>
</feature>
<dbReference type="InterPro" id="IPR047589">
    <property type="entry name" value="DUF11_rpt"/>
</dbReference>
<evidence type="ECO:0000313" key="3">
    <source>
        <dbReference type="EMBL" id="ADY62189.1"/>
    </source>
</evidence>
<sequence>MLKFVFRSWIKTMPWRVALGVMLCANYSCTSNKSMVSKDPFQQGGQHAGELPDDPLMNGNHNLLAKGSHPLPGSPQSQPGPNVAGMSPEKAAKMQQEMLAQQQAMAQHHAIAQQQAESHRKYAELQASMQQLQANKPAEAGDDEAATVRVAKEWPALPEQHIGMTPPDQKAPSIDGMPSLPAGGYDKPLSESDPWTQAGETQTAGLANNSAVQTAAAETGTEDPSGGFQPVSFEEYMSSQDADAAGSTPTKPQSQKIQPVSHQSDFSPADPRVPLEGASSAKEPGIQVGNPQACPPFPGSPQAACGTCGPGCGHEFYPDEYLCDGGDRGLPVHYSPGFREGLETQDTIVEYTDEQGEQQLKKTNEVCVYAPRFGAVKTVAGSSENVNIDRALGTYESVNGVAVNTEMIPITEEQTTQLTSARVRSRVSGLETEDVTLGVNQATKLADHTKLQNTNTDYGFVAGVGIDNPQTPVTLAGIQAAMSWTRKQSPVIVASDVGGTELYSWFKGEELVGLEDKSTPGRLYVDKLADKGNAKPGDVITFTIRYRNVGDRSLFNVQVIDNLTPRLEFIEGSATSNRDGRLVVEDNQEGSLILKWEISEELEGRSNGVVTFKARVR</sequence>
<dbReference type="InterPro" id="IPR001434">
    <property type="entry name" value="OmcB-like_DUF11"/>
</dbReference>
<dbReference type="Pfam" id="PF01345">
    <property type="entry name" value="DUF11"/>
    <property type="match status" value="1"/>
</dbReference>
<evidence type="ECO:0000256" key="1">
    <source>
        <dbReference type="SAM" id="MobiDB-lite"/>
    </source>
</evidence>
<feature type="region of interest" description="Disordered" evidence="1">
    <location>
        <begin position="38"/>
        <end position="87"/>
    </location>
</feature>
<dbReference type="RefSeq" id="WP_013630893.1">
    <property type="nucleotide sequence ID" value="NC_015174.1"/>
</dbReference>
<accession>F0SNE6</accession>